<name>A0A8S4QU78_9NEOP</name>
<comment type="caution">
    <text evidence="1">The sequence shown here is derived from an EMBL/GenBank/DDBJ whole genome shotgun (WGS) entry which is preliminary data.</text>
</comment>
<dbReference type="AlphaFoldDB" id="A0A8S4QU78"/>
<accession>A0A8S4QU78</accession>
<sequence length="68" mass="7621">MSLMTPNVATVLAGFSIQYPPNPDFGAGQRCLAMDSLASRPHCRERLHLEDELAPSRRRLRAADLRSR</sequence>
<gene>
    <name evidence="1" type="primary">jg18103</name>
    <name evidence="1" type="ORF">PAEG_LOCUS6190</name>
</gene>
<organism evidence="1 2">
    <name type="scientific">Pararge aegeria aegeria</name>
    <dbReference type="NCBI Taxonomy" id="348720"/>
    <lineage>
        <taxon>Eukaryota</taxon>
        <taxon>Metazoa</taxon>
        <taxon>Ecdysozoa</taxon>
        <taxon>Arthropoda</taxon>
        <taxon>Hexapoda</taxon>
        <taxon>Insecta</taxon>
        <taxon>Pterygota</taxon>
        <taxon>Neoptera</taxon>
        <taxon>Endopterygota</taxon>
        <taxon>Lepidoptera</taxon>
        <taxon>Glossata</taxon>
        <taxon>Ditrysia</taxon>
        <taxon>Papilionoidea</taxon>
        <taxon>Nymphalidae</taxon>
        <taxon>Satyrinae</taxon>
        <taxon>Satyrini</taxon>
        <taxon>Parargina</taxon>
        <taxon>Pararge</taxon>
    </lineage>
</organism>
<dbReference type="Proteomes" id="UP000838756">
    <property type="component" value="Unassembled WGS sequence"/>
</dbReference>
<dbReference type="EMBL" id="CAKXAJ010019460">
    <property type="protein sequence ID" value="CAH2218354.1"/>
    <property type="molecule type" value="Genomic_DNA"/>
</dbReference>
<evidence type="ECO:0000313" key="1">
    <source>
        <dbReference type="EMBL" id="CAH2218354.1"/>
    </source>
</evidence>
<keyword evidence="2" id="KW-1185">Reference proteome</keyword>
<reference evidence="1" key="1">
    <citation type="submission" date="2022-03" db="EMBL/GenBank/DDBJ databases">
        <authorList>
            <person name="Lindestad O."/>
        </authorList>
    </citation>
    <scope>NUCLEOTIDE SEQUENCE</scope>
</reference>
<evidence type="ECO:0000313" key="2">
    <source>
        <dbReference type="Proteomes" id="UP000838756"/>
    </source>
</evidence>
<protein>
    <submittedName>
        <fullName evidence="1">Jg18103 protein</fullName>
    </submittedName>
</protein>
<proteinExistence type="predicted"/>